<dbReference type="Proteomes" id="UP000095347">
    <property type="component" value="Unassembled WGS sequence"/>
</dbReference>
<dbReference type="GO" id="GO:0016787">
    <property type="term" value="F:hydrolase activity"/>
    <property type="evidence" value="ECO:0007669"/>
    <property type="project" value="InterPro"/>
</dbReference>
<dbReference type="OrthoDB" id="9013891at2"/>
<dbReference type="PANTHER" id="PTHR36492:SF2">
    <property type="entry name" value="[ACYL-CARRIER-PROTEIN] PHOSPHODIESTERASE PPTH"/>
    <property type="match status" value="1"/>
</dbReference>
<dbReference type="PANTHER" id="PTHR36492">
    <property type="match status" value="1"/>
</dbReference>
<dbReference type="AlphaFoldDB" id="A0A1E5QAJ4"/>
<comment type="caution">
    <text evidence="2">The sequence shown here is derived from an EMBL/GenBank/DDBJ whole genome shotgun (WGS) entry which is preliminary data.</text>
</comment>
<evidence type="ECO:0000259" key="1">
    <source>
        <dbReference type="Pfam" id="PF00149"/>
    </source>
</evidence>
<protein>
    <submittedName>
        <fullName evidence="2">Metallophosphoesterase</fullName>
    </submittedName>
</protein>
<dbReference type="Gene3D" id="3.60.21.10">
    <property type="match status" value="1"/>
</dbReference>
<name>A0A1E5QAJ4_9PROT</name>
<dbReference type="Pfam" id="PF00149">
    <property type="entry name" value="Metallophos"/>
    <property type="match status" value="1"/>
</dbReference>
<dbReference type="InterPro" id="IPR004843">
    <property type="entry name" value="Calcineurin-like_PHP"/>
</dbReference>
<sequence>MKLWAISDLHLGTPANLSAFMAMGHYPDDWLILAGDIGERISVLDHAFCESVRRFKQVIWVPGNHELWTVPEIGSDIPVLAGEARYRKLVELARQHGVLTPEDPYPVWPGAAGPIEIVPLFLLYDYSFGPPGMSTEEVVAWAREERAVAADEMLLSLEPWPSREAWCAERCRLSEQRLCELDPEVPKVLINHFPLRRDLIDIPRVPRFVPWCGTQKTENWHRRFNAAVVVSGHLHVRRTDWRDGTRFEEVSLGYPQQWNSGKDLHHYLREILPG</sequence>
<dbReference type="SUPFAM" id="SSF56300">
    <property type="entry name" value="Metallo-dependent phosphatases"/>
    <property type="match status" value="1"/>
</dbReference>
<gene>
    <name evidence="2" type="ORF">BEN30_04645</name>
</gene>
<dbReference type="EMBL" id="MCGG01000009">
    <property type="protein sequence ID" value="OEJ69011.1"/>
    <property type="molecule type" value="Genomic_DNA"/>
</dbReference>
<dbReference type="CDD" id="cd00838">
    <property type="entry name" value="MPP_superfamily"/>
    <property type="match status" value="1"/>
</dbReference>
<keyword evidence="3" id="KW-1185">Reference proteome</keyword>
<dbReference type="STRING" id="28181.BEN30_04645"/>
<accession>A0A1E5QAJ4</accession>
<dbReference type="InterPro" id="IPR052963">
    <property type="entry name" value="Pantetheine_PDE"/>
</dbReference>
<evidence type="ECO:0000313" key="3">
    <source>
        <dbReference type="Proteomes" id="UP000095347"/>
    </source>
</evidence>
<evidence type="ECO:0000313" key="2">
    <source>
        <dbReference type="EMBL" id="OEJ69011.1"/>
    </source>
</evidence>
<reference evidence="3" key="1">
    <citation type="submission" date="2016-07" db="EMBL/GenBank/DDBJ databases">
        <authorList>
            <person name="Florea S."/>
            <person name="Webb J.S."/>
            <person name="Jaromczyk J."/>
            <person name="Schardl C.L."/>
        </authorList>
    </citation>
    <scope>NUCLEOTIDE SEQUENCE [LARGE SCALE GENOMIC DNA]</scope>
    <source>
        <strain evidence="3">MV-1</strain>
    </source>
</reference>
<feature type="domain" description="Calcineurin-like phosphoesterase" evidence="1">
    <location>
        <begin position="1"/>
        <end position="236"/>
    </location>
</feature>
<dbReference type="InterPro" id="IPR029052">
    <property type="entry name" value="Metallo-depent_PP-like"/>
</dbReference>
<dbReference type="RefSeq" id="WP_069956865.1">
    <property type="nucleotide sequence ID" value="NZ_MCGG01000009.1"/>
</dbReference>
<proteinExistence type="predicted"/>
<organism evidence="2 3">
    <name type="scientific">Magnetovibrio blakemorei</name>
    <dbReference type="NCBI Taxonomy" id="28181"/>
    <lineage>
        <taxon>Bacteria</taxon>
        <taxon>Pseudomonadati</taxon>
        <taxon>Pseudomonadota</taxon>
        <taxon>Alphaproteobacteria</taxon>
        <taxon>Rhodospirillales</taxon>
        <taxon>Magnetovibrionaceae</taxon>
        <taxon>Magnetovibrio</taxon>
    </lineage>
</organism>